<dbReference type="AlphaFoldDB" id="A0A8C7B368"/>
<comment type="catalytic activity">
    <reaction evidence="16">
        <text>a 3-O-[N-acetyl-alpha-D-galactosaminyl]-L-threonyl-[protein] + CMP-N-acetyl-beta-neuraminate = a 3-O-[N-acetyl-alpha-neuraminosyl-(2-&gt;6)-N-acetyl-alpha-D-galactosaminyl]-L-threonyl-[protein] + CMP + H(+)</text>
        <dbReference type="Rhea" id="RHEA:81643"/>
        <dbReference type="Rhea" id="RHEA-COMP:11689"/>
        <dbReference type="Rhea" id="RHEA-COMP:19720"/>
        <dbReference type="ChEBI" id="CHEBI:15378"/>
        <dbReference type="ChEBI" id="CHEBI:57812"/>
        <dbReference type="ChEBI" id="CHEBI:60377"/>
        <dbReference type="ChEBI" id="CHEBI:87075"/>
        <dbReference type="ChEBI" id="CHEBI:231970"/>
    </reaction>
    <physiologicalReaction direction="left-to-right" evidence="16">
        <dbReference type="Rhea" id="RHEA:81644"/>
    </physiologicalReaction>
</comment>
<keyword evidence="9" id="KW-0333">Golgi apparatus</keyword>
<evidence type="ECO:0000256" key="15">
    <source>
        <dbReference type="ARBA" id="ARBA00050664"/>
    </source>
</evidence>
<evidence type="ECO:0000256" key="3">
    <source>
        <dbReference type="ARBA" id="ARBA00006003"/>
    </source>
</evidence>
<keyword evidence="20" id="KW-1185">Reference proteome</keyword>
<evidence type="ECO:0000256" key="8">
    <source>
        <dbReference type="ARBA" id="ARBA00022989"/>
    </source>
</evidence>
<evidence type="ECO:0000313" key="19">
    <source>
        <dbReference type="Ensembl" id="ENSNVIP00000016624.1"/>
    </source>
</evidence>
<comment type="catalytic activity">
    <reaction evidence="15">
        <text>a 3-O-[N-acetyl-alpha-neuraminyl-(2-&gt;3)-beta-D-galactosyl-(1-&gt;3)-N-acetyl-alpha-D-galactosaminyl]-L-threonyl-[protein] + CMP-N-acetyl-beta-neuraminate = a 3-O-{alpha-Neu5Ac-(2-&gt;3)-beta-D-Gal-(1-&gt;3)-[alpha-Neu5Ac-(2-&gt;6)]-alpha-D-GalNAc}-L-threonyl-[protein] + CMP + H(+)</text>
        <dbReference type="Rhea" id="RHEA:81659"/>
        <dbReference type="Rhea" id="RHEA-COMP:14417"/>
        <dbReference type="Rhea" id="RHEA-COMP:16763"/>
        <dbReference type="ChEBI" id="CHEBI:15378"/>
        <dbReference type="ChEBI" id="CHEBI:57812"/>
        <dbReference type="ChEBI" id="CHEBI:60377"/>
        <dbReference type="ChEBI" id="CHEBI:139598"/>
        <dbReference type="ChEBI" id="CHEBI:156398"/>
    </reaction>
    <physiologicalReaction direction="left-to-right" evidence="15">
        <dbReference type="Rhea" id="RHEA:81660"/>
    </physiologicalReaction>
</comment>
<evidence type="ECO:0000256" key="6">
    <source>
        <dbReference type="ARBA" id="ARBA00022692"/>
    </source>
</evidence>
<feature type="transmembrane region" description="Helical" evidence="18">
    <location>
        <begin position="6"/>
        <end position="28"/>
    </location>
</feature>
<keyword evidence="10 18" id="KW-0472">Membrane</keyword>
<keyword evidence="8 18" id="KW-1133">Transmembrane helix</keyword>
<dbReference type="EC" id="2.4.3.3" evidence="14"/>
<feature type="compositionally biased region" description="Basic and acidic residues" evidence="17">
    <location>
        <begin position="85"/>
        <end position="98"/>
    </location>
</feature>
<dbReference type="GO" id="GO:0048874">
    <property type="term" value="P:host-mediated modulation of intestinal microbiota composition"/>
    <property type="evidence" value="ECO:0007669"/>
    <property type="project" value="Ensembl"/>
</dbReference>
<dbReference type="GeneTree" id="ENSGT00940000159930"/>
<dbReference type="Gene3D" id="3.90.1480.20">
    <property type="entry name" value="Glycosyl transferase family 29"/>
    <property type="match status" value="1"/>
</dbReference>
<feature type="region of interest" description="Disordered" evidence="17">
    <location>
        <begin position="37"/>
        <end position="139"/>
    </location>
</feature>
<evidence type="ECO:0000256" key="17">
    <source>
        <dbReference type="SAM" id="MobiDB-lite"/>
    </source>
</evidence>
<keyword evidence="7" id="KW-0735">Signal-anchor</keyword>
<evidence type="ECO:0000313" key="20">
    <source>
        <dbReference type="Proteomes" id="UP000694425"/>
    </source>
</evidence>
<evidence type="ECO:0000256" key="2">
    <source>
        <dbReference type="ARBA" id="ARBA00004922"/>
    </source>
</evidence>
<dbReference type="GO" id="GO:0000139">
    <property type="term" value="C:Golgi membrane"/>
    <property type="evidence" value="ECO:0007669"/>
    <property type="project" value="UniProtKB-SubCell"/>
</dbReference>
<evidence type="ECO:0000256" key="4">
    <source>
        <dbReference type="ARBA" id="ARBA00022676"/>
    </source>
</evidence>
<keyword evidence="6 18" id="KW-0812">Transmembrane</keyword>
<evidence type="ECO:0000256" key="10">
    <source>
        <dbReference type="ARBA" id="ARBA00023136"/>
    </source>
</evidence>
<dbReference type="Proteomes" id="UP000694425">
    <property type="component" value="Unplaced"/>
</dbReference>
<protein>
    <recommendedName>
        <fullName evidence="14">alpha-N-acetylgalactosaminide alpha-2,6-sialyltransferase</fullName>
        <ecNumber evidence="14">2.4.3.3</ecNumber>
    </recommendedName>
</protein>
<comment type="subcellular location">
    <subcellularLocation>
        <location evidence="1">Golgi apparatus membrane</location>
        <topology evidence="1">Single-pass type II membrane protein</topology>
    </subcellularLocation>
</comment>
<evidence type="ECO:0000256" key="13">
    <source>
        <dbReference type="ARBA" id="ARBA00036348"/>
    </source>
</evidence>
<evidence type="ECO:0000256" key="14">
    <source>
        <dbReference type="ARBA" id="ARBA00039109"/>
    </source>
</evidence>
<dbReference type="PANTHER" id="PTHR45941">
    <property type="entry name" value="ALPHA-N-ACETYLGALACTOSAMINIDE ALPHA-2,6-SIALYLTRANSFERASE 2-LIKE-RELATED"/>
    <property type="match status" value="1"/>
</dbReference>
<dbReference type="Ensembl" id="ENSNVIT00000019392.1">
    <property type="protein sequence ID" value="ENSNVIP00000016624.1"/>
    <property type="gene ID" value="ENSNVIG00000013010.1"/>
</dbReference>
<keyword evidence="12" id="KW-0325">Glycoprotein</keyword>
<evidence type="ECO:0000256" key="16">
    <source>
        <dbReference type="ARBA" id="ARBA00052285"/>
    </source>
</evidence>
<feature type="compositionally biased region" description="Basic and acidic residues" evidence="17">
    <location>
        <begin position="41"/>
        <end position="55"/>
    </location>
</feature>
<dbReference type="Pfam" id="PF00777">
    <property type="entry name" value="Glyco_transf_29"/>
    <property type="match status" value="1"/>
</dbReference>
<dbReference type="GO" id="GO:1901137">
    <property type="term" value="P:carbohydrate derivative biosynthetic process"/>
    <property type="evidence" value="ECO:0007669"/>
    <property type="project" value="UniProtKB-ARBA"/>
</dbReference>
<evidence type="ECO:0000256" key="11">
    <source>
        <dbReference type="ARBA" id="ARBA00023157"/>
    </source>
</evidence>
<dbReference type="InterPro" id="IPR038578">
    <property type="entry name" value="GT29-like_sf"/>
</dbReference>
<reference evidence="19" key="2">
    <citation type="submission" date="2025-09" db="UniProtKB">
        <authorList>
            <consortium name="Ensembl"/>
        </authorList>
    </citation>
    <scope>IDENTIFICATION</scope>
</reference>
<evidence type="ECO:0000256" key="12">
    <source>
        <dbReference type="ARBA" id="ARBA00023180"/>
    </source>
</evidence>
<evidence type="ECO:0000256" key="9">
    <source>
        <dbReference type="ARBA" id="ARBA00023034"/>
    </source>
</evidence>
<name>A0A8C7B368_NEOVI</name>
<reference evidence="19" key="1">
    <citation type="submission" date="2025-08" db="UniProtKB">
        <authorList>
            <consortium name="Ensembl"/>
        </authorList>
    </citation>
    <scope>IDENTIFICATION</scope>
</reference>
<keyword evidence="5" id="KW-0808">Transferase</keyword>
<organism evidence="19 20">
    <name type="scientific">Neovison vison</name>
    <name type="common">American mink</name>
    <name type="synonym">Mustela vison</name>
    <dbReference type="NCBI Taxonomy" id="452646"/>
    <lineage>
        <taxon>Eukaryota</taxon>
        <taxon>Metazoa</taxon>
        <taxon>Chordata</taxon>
        <taxon>Craniata</taxon>
        <taxon>Vertebrata</taxon>
        <taxon>Euteleostomi</taxon>
        <taxon>Mammalia</taxon>
        <taxon>Eutheria</taxon>
        <taxon>Laurasiatheria</taxon>
        <taxon>Carnivora</taxon>
        <taxon>Caniformia</taxon>
        <taxon>Musteloidea</taxon>
        <taxon>Mustelidae</taxon>
        <taxon>Mustelinae</taxon>
        <taxon>Neogale</taxon>
    </lineage>
</organism>
<comment type="catalytic activity">
    <reaction evidence="13">
        <text>a beta-D-galactosyl-(1-&gt;3)-N-acetyl-alpha-D-galactosaminyl derivative + CMP-N-acetyl-beta-neuraminate = a beta-D-galactosyl-(1-&gt;3)-[N-acetyl-alpha-neuraminyl-(2-&gt;6)]-N-acetyl-alpha-D-galactosaminyl derivative + CMP + H(+)</text>
        <dbReference type="Rhea" id="RHEA:11136"/>
        <dbReference type="ChEBI" id="CHEBI:15378"/>
        <dbReference type="ChEBI" id="CHEBI:57812"/>
        <dbReference type="ChEBI" id="CHEBI:60377"/>
        <dbReference type="ChEBI" id="CHEBI:133470"/>
        <dbReference type="ChEBI" id="CHEBI:140764"/>
        <dbReference type="EC" id="2.4.3.3"/>
    </reaction>
    <physiologicalReaction direction="left-to-right" evidence="13">
        <dbReference type="Rhea" id="RHEA:11137"/>
    </physiologicalReaction>
</comment>
<evidence type="ECO:0000256" key="18">
    <source>
        <dbReference type="SAM" id="Phobius"/>
    </source>
</evidence>
<comment type="pathway">
    <text evidence="2">Protein modification; protein glycosylation.</text>
</comment>
<sequence length="493" mass="56298">FYYYLFIIIFILFFILLFLFILLFIIYYTEAPLAQATAHPTQKDTRAEASEKKDPMQVTLPPKARDRTVASDGAETLSLSSQDPRTIKGKQDQKKEPTAARTEPPKPQGKAQATARTPVPKSQAEALTMPGAGSRGRTVKGVTTVVVPPRETVRATPPSTPFWNRTTERKLSLQATNFKSEPQWDFEEQYSFDTRALQSSCPDSVKVKASKSPWLQKLFLANLTLFLDSDHFNQSEWERLEHFAPPFGFMELNHSLVQKVVKHFPPVPQQQLLLAALPPGSSQCITCAVVGNGGILNNSHMGQEIDSHNYVFRLSGAITKGYEQDVGTRTSFYGFTAFSITQSLLALGGRGFRHVPLGKDVRYLHFLEGTRDYEWLEALLLNQTLVKSLLWFRRRPQEAFRESLRMDRYLLMHPDLMRYIKNRFLRSKTLDTKHWRIYRPTTGALLLLTALQLCDQVSAYGFITEGHETLWKRLHDEGIIRLYQRPVISKPKM</sequence>
<keyword evidence="11" id="KW-1015">Disulfide bond</keyword>
<evidence type="ECO:0000256" key="5">
    <source>
        <dbReference type="ARBA" id="ARBA00022679"/>
    </source>
</evidence>
<comment type="similarity">
    <text evidence="3">Belongs to the glycosyltransferase 29 family.</text>
</comment>
<proteinExistence type="inferred from homology"/>
<evidence type="ECO:0000256" key="7">
    <source>
        <dbReference type="ARBA" id="ARBA00022968"/>
    </source>
</evidence>
<dbReference type="InterPro" id="IPR001675">
    <property type="entry name" value="Glyco_trans_29"/>
</dbReference>
<dbReference type="GO" id="GO:0001665">
    <property type="term" value="F:alpha-N-acetylgalactosaminide alpha-2,6-sialyltransferase activity"/>
    <property type="evidence" value="ECO:0007669"/>
    <property type="project" value="UniProtKB-EC"/>
</dbReference>
<dbReference type="GO" id="GO:0009312">
    <property type="term" value="P:oligosaccharide biosynthetic process"/>
    <property type="evidence" value="ECO:0007669"/>
    <property type="project" value="Ensembl"/>
</dbReference>
<dbReference type="FunFam" id="3.90.1480.20:FF:000013">
    <property type="entry name" value="ST6 N-acetylgalactosaminide alpha-2,6-sialyltransferase 1"/>
    <property type="match status" value="1"/>
</dbReference>
<evidence type="ECO:0000256" key="1">
    <source>
        <dbReference type="ARBA" id="ARBA00004323"/>
    </source>
</evidence>
<dbReference type="PANTHER" id="PTHR45941:SF1">
    <property type="entry name" value="ALPHA-N-ACETYLGALACTOSAMINIDE ALPHA-2,6-SIALYLTRANSFERASE 1"/>
    <property type="match status" value="1"/>
</dbReference>
<accession>A0A8C7B368</accession>
<keyword evidence="4" id="KW-0328">Glycosyltransferase</keyword>